<comment type="caution">
    <text evidence="6">The sequence shown here is derived from an EMBL/GenBank/DDBJ whole genome shotgun (WGS) entry which is preliminary data.</text>
</comment>
<evidence type="ECO:0000256" key="1">
    <source>
        <dbReference type="ARBA" id="ARBA00010566"/>
    </source>
</evidence>
<dbReference type="EC" id="2.3.3.16" evidence="3"/>
<evidence type="ECO:0000256" key="5">
    <source>
        <dbReference type="RuleBase" id="RU000441"/>
    </source>
</evidence>
<dbReference type="InterPro" id="IPR016143">
    <property type="entry name" value="Citrate_synth-like_sm_a-sub"/>
</dbReference>
<dbReference type="PRINTS" id="PR00143">
    <property type="entry name" value="CITRTSNTHASE"/>
</dbReference>
<evidence type="ECO:0000313" key="7">
    <source>
        <dbReference type="Proteomes" id="UP001595925"/>
    </source>
</evidence>
<keyword evidence="7" id="KW-1185">Reference proteome</keyword>
<dbReference type="InterPro" id="IPR024176">
    <property type="entry name" value="Citrate_synthase_bac-typ"/>
</dbReference>
<name>A0ABD5QGL6_9EURY</name>
<organism evidence="6 7">
    <name type="scientific">Saliphagus infecundisoli</name>
    <dbReference type="NCBI Taxonomy" id="1849069"/>
    <lineage>
        <taxon>Archaea</taxon>
        <taxon>Methanobacteriati</taxon>
        <taxon>Methanobacteriota</taxon>
        <taxon>Stenosarchaea group</taxon>
        <taxon>Halobacteria</taxon>
        <taxon>Halobacteriales</taxon>
        <taxon>Natrialbaceae</taxon>
        <taxon>Saliphagus</taxon>
    </lineage>
</organism>
<evidence type="ECO:0000256" key="2">
    <source>
        <dbReference type="ARBA" id="ARBA00022679"/>
    </source>
</evidence>
<dbReference type="PIRSF" id="PIRSF001369">
    <property type="entry name" value="Citrate_synth"/>
    <property type="match status" value="1"/>
</dbReference>
<accession>A0ABD5QGL6</accession>
<gene>
    <name evidence="6" type="ORF">ACFPFO_13530</name>
</gene>
<dbReference type="EMBL" id="JBHSJG010000036">
    <property type="protein sequence ID" value="MFC4988766.1"/>
    <property type="molecule type" value="Genomic_DNA"/>
</dbReference>
<dbReference type="InterPro" id="IPR016142">
    <property type="entry name" value="Citrate_synth-like_lrg_a-sub"/>
</dbReference>
<keyword evidence="2 3" id="KW-0808">Transferase</keyword>
<dbReference type="PANTHER" id="PTHR11739:SF23">
    <property type="entry name" value="CITRATE SYNTHASE 2-RELATED"/>
    <property type="match status" value="1"/>
</dbReference>
<feature type="active site" evidence="4">
    <location>
        <position position="314"/>
    </location>
</feature>
<evidence type="ECO:0000256" key="4">
    <source>
        <dbReference type="PIRSR" id="PIRSR001369-1"/>
    </source>
</evidence>
<evidence type="ECO:0000256" key="3">
    <source>
        <dbReference type="PIRNR" id="PIRNR001369"/>
    </source>
</evidence>
<dbReference type="RefSeq" id="WP_224827481.1">
    <property type="nucleotide sequence ID" value="NZ_JAIVEF010000001.1"/>
</dbReference>
<dbReference type="SUPFAM" id="SSF48256">
    <property type="entry name" value="Citrate synthase"/>
    <property type="match status" value="1"/>
</dbReference>
<dbReference type="Proteomes" id="UP001595925">
    <property type="component" value="Unassembled WGS sequence"/>
</dbReference>
<protein>
    <recommendedName>
        <fullName evidence="3 5">Citrate synthase</fullName>
        <ecNumber evidence="3">2.3.3.16</ecNumber>
    </recommendedName>
</protein>
<dbReference type="GO" id="GO:0036440">
    <property type="term" value="F:citrate synthase activity"/>
    <property type="evidence" value="ECO:0007669"/>
    <property type="project" value="UniProtKB-EC"/>
</dbReference>
<reference evidence="6 7" key="1">
    <citation type="journal article" date="2019" name="Int. J. Syst. Evol. Microbiol.">
        <title>The Global Catalogue of Microorganisms (GCM) 10K type strain sequencing project: providing services to taxonomists for standard genome sequencing and annotation.</title>
        <authorList>
            <consortium name="The Broad Institute Genomics Platform"/>
            <consortium name="The Broad Institute Genome Sequencing Center for Infectious Disease"/>
            <person name="Wu L."/>
            <person name="Ma J."/>
        </authorList>
    </citation>
    <scope>NUCLEOTIDE SEQUENCE [LARGE SCALE GENOMIC DNA]</scope>
    <source>
        <strain evidence="6 7">CGMCC 1.15824</strain>
    </source>
</reference>
<dbReference type="AlphaFoldDB" id="A0ABD5QGL6"/>
<dbReference type="Gene3D" id="1.10.580.10">
    <property type="entry name" value="Citrate Synthase, domain 1"/>
    <property type="match status" value="1"/>
</dbReference>
<dbReference type="Gene3D" id="1.10.230.10">
    <property type="entry name" value="Cytochrome P450-Terp, domain 2"/>
    <property type="match status" value="1"/>
</dbReference>
<evidence type="ECO:0000313" key="6">
    <source>
        <dbReference type="EMBL" id="MFC4988766.1"/>
    </source>
</evidence>
<dbReference type="InterPro" id="IPR036969">
    <property type="entry name" value="Citrate_synthase_sf"/>
</dbReference>
<comment type="similarity">
    <text evidence="1 3 5">Belongs to the citrate synthase family.</text>
</comment>
<dbReference type="NCBIfam" id="NF009005">
    <property type="entry name" value="PRK12350.1"/>
    <property type="match status" value="1"/>
</dbReference>
<comment type="catalytic activity">
    <reaction evidence="3">
        <text>oxaloacetate + acetyl-CoA + H2O = citrate + CoA + H(+)</text>
        <dbReference type="Rhea" id="RHEA:16845"/>
        <dbReference type="ChEBI" id="CHEBI:15377"/>
        <dbReference type="ChEBI" id="CHEBI:15378"/>
        <dbReference type="ChEBI" id="CHEBI:16452"/>
        <dbReference type="ChEBI" id="CHEBI:16947"/>
        <dbReference type="ChEBI" id="CHEBI:57287"/>
        <dbReference type="ChEBI" id="CHEBI:57288"/>
        <dbReference type="EC" id="2.3.3.16"/>
    </reaction>
</comment>
<keyword evidence="6" id="KW-0012">Acyltransferase</keyword>
<feature type="active site" evidence="4">
    <location>
        <position position="255"/>
    </location>
</feature>
<dbReference type="Pfam" id="PF00285">
    <property type="entry name" value="Citrate_synt"/>
    <property type="match status" value="1"/>
</dbReference>
<dbReference type="InterPro" id="IPR002020">
    <property type="entry name" value="Citrate_synthase"/>
</dbReference>
<dbReference type="PANTHER" id="PTHR11739">
    <property type="entry name" value="CITRATE SYNTHASE"/>
    <property type="match status" value="1"/>
</dbReference>
<proteinExistence type="inferred from homology"/>
<sequence>MADDDVKAGLEGIVAAETRLSTIDGEAGELVIAGYPVEELAGNARYEETLYLLYHDRLPTEGELAEFEDDLSAHRELDPATREVVEAAGEAGESAMDALRMGVASSTLARGEEEPERDSLLAVAQLPTIVAAYWRARQGEAPVEPHDDLRHAANYLYMLRGEEPTEEEARGLETYLNAVVDHGLNASTFTSRAIVSTESDLISAVTGGVGALKGPLHGGAPGPVLEMLRETADGDTESILRETLEDGDRLMGFGHRVYDVRDPRAAVLEEAAERFYDGDAPDTEFYESARETEEVAQELLEEYQPDLDLATNVEFYTAVLLHGVGVPRELFSTTFAVARVGGWTAHCREQLSDNRLIRPRSKYVGDRGRAWTPIDERE</sequence>